<dbReference type="InParanoid" id="Q9HLR0"/>
<dbReference type="PaxDb" id="273075-Ta0166"/>
<dbReference type="eggNOG" id="arCOG02274">
    <property type="taxonomic scope" value="Archaea"/>
</dbReference>
<dbReference type="PANTHER" id="PTHR34236">
    <property type="entry name" value="DIMETHYL SULFOXIDE REDUCTASE TRANSCRIPTIONAL ACTIVATOR"/>
    <property type="match status" value="1"/>
</dbReference>
<sequence>MMPVCDGMEEIEFDLVNDLPFCRLSKLFPDVSFYRWCNSAVDYLEFYGKDEDLKKVSDFLPEIEKALNTHVIYRTSRNGNLSVMLVCRCNASNSTIRKAESKNLMWKAPVYYQNGHEKISLISPVSENFLSIFDEFGSIGDARVIKKAEIKPELVRDTYTVSMSELLSALTTKQLKYLVNAYHMGYFDTPKRVQIGEMAKEFGISYSTLQEHLEKAVNRILKGLEPYLTIDLHIRGDRED</sequence>
<keyword evidence="3" id="KW-1185">Reference proteome</keyword>
<dbReference type="AlphaFoldDB" id="Q9HLR0"/>
<dbReference type="STRING" id="273075.gene:9571380"/>
<dbReference type="HOGENOM" id="CLU_1154393_0_0_2"/>
<dbReference type="InterPro" id="IPR007050">
    <property type="entry name" value="HTH_bacterioopsin"/>
</dbReference>
<protein>
    <recommendedName>
        <fullName evidence="1">HTH bat-type domain-containing protein</fullName>
    </recommendedName>
</protein>
<dbReference type="SMR" id="Q9HLR0"/>
<dbReference type="Pfam" id="PF04967">
    <property type="entry name" value="HTH_10"/>
    <property type="match status" value="1"/>
</dbReference>
<dbReference type="KEGG" id="tac:Ta0166"/>
<reference evidence="2 3" key="1">
    <citation type="journal article" date="2000" name="Nature">
        <title>The genome sequence of the thermoacidophilic scavenger Thermoplasma acidophilum.</title>
        <authorList>
            <person name="Ruepp A."/>
            <person name="Graml W."/>
            <person name="Santos-Martinez M.L."/>
            <person name="Koretke K.K."/>
            <person name="Volker C."/>
            <person name="Mewes H.W."/>
            <person name="Frishman D."/>
            <person name="Stocker S."/>
            <person name="Lupas A.N."/>
            <person name="Baumeister W."/>
        </authorList>
    </citation>
    <scope>NUCLEOTIDE SEQUENCE [LARGE SCALE GENOMIC DNA]</scope>
    <source>
        <strain evidence="3">ATCC 25905 / DSM 1728 / JCM 9062 / NBRC 15155 / AMRC-C165</strain>
    </source>
</reference>
<evidence type="ECO:0000259" key="1">
    <source>
        <dbReference type="Pfam" id="PF04967"/>
    </source>
</evidence>
<evidence type="ECO:0000313" key="3">
    <source>
        <dbReference type="Proteomes" id="UP000001024"/>
    </source>
</evidence>
<name>Q9HLR0_THEAC</name>
<evidence type="ECO:0000313" key="2">
    <source>
        <dbReference type="EMBL" id="CAC11312.1"/>
    </source>
</evidence>
<feature type="domain" description="HTH bat-type" evidence="1">
    <location>
        <begin position="170"/>
        <end position="221"/>
    </location>
</feature>
<gene>
    <name evidence="2" type="ordered locus">Ta0166</name>
</gene>
<organism evidence="2 3">
    <name type="scientific">Thermoplasma acidophilum (strain ATCC 25905 / DSM 1728 / JCM 9062 / NBRC 15155 / AMRC-C165)</name>
    <dbReference type="NCBI Taxonomy" id="273075"/>
    <lineage>
        <taxon>Archaea</taxon>
        <taxon>Methanobacteriati</taxon>
        <taxon>Thermoplasmatota</taxon>
        <taxon>Thermoplasmata</taxon>
        <taxon>Thermoplasmatales</taxon>
        <taxon>Thermoplasmataceae</taxon>
        <taxon>Thermoplasma</taxon>
    </lineage>
</organism>
<dbReference type="DNASU" id="1455811"/>
<dbReference type="EnsemblBacteria" id="CAC11312">
    <property type="protein sequence ID" value="CAC11312"/>
    <property type="gene ID" value="CAC11312"/>
</dbReference>
<dbReference type="Proteomes" id="UP000001024">
    <property type="component" value="Chromosome"/>
</dbReference>
<proteinExistence type="predicted"/>
<accession>Q9HLR0</accession>
<dbReference type="EMBL" id="AL445063">
    <property type="protein sequence ID" value="CAC11312.1"/>
    <property type="molecule type" value="Genomic_DNA"/>
</dbReference>
<dbReference type="PANTHER" id="PTHR34236:SF1">
    <property type="entry name" value="DIMETHYL SULFOXIDE REDUCTASE TRANSCRIPTIONAL ACTIVATOR"/>
    <property type="match status" value="1"/>
</dbReference>